<comment type="caution">
    <text evidence="1">The sequence shown here is derived from an EMBL/GenBank/DDBJ whole genome shotgun (WGS) entry which is preliminary data.</text>
</comment>
<reference evidence="1" key="1">
    <citation type="journal article" date="2015" name="Nature">
        <title>Complex archaea that bridge the gap between prokaryotes and eukaryotes.</title>
        <authorList>
            <person name="Spang A."/>
            <person name="Saw J.H."/>
            <person name="Jorgensen S.L."/>
            <person name="Zaremba-Niedzwiedzka K."/>
            <person name="Martijn J."/>
            <person name="Lind A.E."/>
            <person name="van Eijk R."/>
            <person name="Schleper C."/>
            <person name="Guy L."/>
            <person name="Ettema T.J."/>
        </authorList>
    </citation>
    <scope>NUCLEOTIDE SEQUENCE</scope>
</reference>
<sequence length="70" mass="7994">MGKLNWSDVKFLAQEVAESYASYGPEQSRGARLLALSYCMRIRPGFDCVMFIKEVNEILRTQYGMPEGIK</sequence>
<dbReference type="AlphaFoldDB" id="A0A0F9BVX7"/>
<protein>
    <submittedName>
        <fullName evidence="1">Uncharacterized protein</fullName>
    </submittedName>
</protein>
<gene>
    <name evidence="1" type="ORF">LCGC14_2741920</name>
</gene>
<accession>A0A0F9BVX7</accession>
<dbReference type="EMBL" id="LAZR01049899">
    <property type="protein sequence ID" value="KKK88561.1"/>
    <property type="molecule type" value="Genomic_DNA"/>
</dbReference>
<organism evidence="1">
    <name type="scientific">marine sediment metagenome</name>
    <dbReference type="NCBI Taxonomy" id="412755"/>
    <lineage>
        <taxon>unclassified sequences</taxon>
        <taxon>metagenomes</taxon>
        <taxon>ecological metagenomes</taxon>
    </lineage>
</organism>
<evidence type="ECO:0000313" key="1">
    <source>
        <dbReference type="EMBL" id="KKK88561.1"/>
    </source>
</evidence>
<proteinExistence type="predicted"/>
<name>A0A0F9BVX7_9ZZZZ</name>